<protein>
    <submittedName>
        <fullName evidence="2">PR domain zinc finger protein 16-like isoform X4</fullName>
    </submittedName>
</protein>
<evidence type="ECO:0000313" key="2">
    <source>
        <dbReference type="EMBL" id="GFS07868.1"/>
    </source>
</evidence>
<name>A0AAV4IFP3_9GAST</name>
<accession>A0AAV4IFP3</accession>
<evidence type="ECO:0000313" key="3">
    <source>
        <dbReference type="Proteomes" id="UP000762676"/>
    </source>
</evidence>
<evidence type="ECO:0000256" key="1">
    <source>
        <dbReference type="SAM" id="MobiDB-lite"/>
    </source>
</evidence>
<proteinExistence type="predicted"/>
<feature type="region of interest" description="Disordered" evidence="1">
    <location>
        <begin position="59"/>
        <end position="78"/>
    </location>
</feature>
<reference evidence="2 3" key="1">
    <citation type="journal article" date="2021" name="Elife">
        <title>Chloroplast acquisition without the gene transfer in kleptoplastic sea slugs, Plakobranchus ocellatus.</title>
        <authorList>
            <person name="Maeda T."/>
            <person name="Takahashi S."/>
            <person name="Yoshida T."/>
            <person name="Shimamura S."/>
            <person name="Takaki Y."/>
            <person name="Nagai Y."/>
            <person name="Toyoda A."/>
            <person name="Suzuki Y."/>
            <person name="Arimoto A."/>
            <person name="Ishii H."/>
            <person name="Satoh N."/>
            <person name="Nishiyama T."/>
            <person name="Hasebe M."/>
            <person name="Maruyama T."/>
            <person name="Minagawa J."/>
            <person name="Obokata J."/>
            <person name="Shigenobu S."/>
        </authorList>
    </citation>
    <scope>NUCLEOTIDE SEQUENCE [LARGE SCALE GENOMIC DNA]</scope>
</reference>
<dbReference type="EMBL" id="BMAT01009514">
    <property type="protein sequence ID" value="GFS07868.1"/>
    <property type="molecule type" value="Genomic_DNA"/>
</dbReference>
<keyword evidence="3" id="KW-1185">Reference proteome</keyword>
<sequence>MVVAVVAPVFYKSVRDIGPGEEMLLYAREAVYPELELEALARHNSLTAWRLIHRGSVSSLDSHRATAQTASATSHDNQ</sequence>
<organism evidence="2 3">
    <name type="scientific">Elysia marginata</name>
    <dbReference type="NCBI Taxonomy" id="1093978"/>
    <lineage>
        <taxon>Eukaryota</taxon>
        <taxon>Metazoa</taxon>
        <taxon>Spiralia</taxon>
        <taxon>Lophotrochozoa</taxon>
        <taxon>Mollusca</taxon>
        <taxon>Gastropoda</taxon>
        <taxon>Heterobranchia</taxon>
        <taxon>Euthyneura</taxon>
        <taxon>Panpulmonata</taxon>
        <taxon>Sacoglossa</taxon>
        <taxon>Placobranchoidea</taxon>
        <taxon>Plakobranchidae</taxon>
        <taxon>Elysia</taxon>
    </lineage>
</organism>
<dbReference type="AlphaFoldDB" id="A0AAV4IFP3"/>
<dbReference type="Proteomes" id="UP000762676">
    <property type="component" value="Unassembled WGS sequence"/>
</dbReference>
<gene>
    <name evidence="2" type="ORF">ElyMa_004742600</name>
</gene>
<comment type="caution">
    <text evidence="2">The sequence shown here is derived from an EMBL/GenBank/DDBJ whole genome shotgun (WGS) entry which is preliminary data.</text>
</comment>